<dbReference type="Pfam" id="PF00158">
    <property type="entry name" value="Sigma54_activat"/>
    <property type="match status" value="1"/>
</dbReference>
<keyword evidence="1" id="KW-0547">Nucleotide-binding</keyword>
<dbReference type="SUPFAM" id="SSF52540">
    <property type="entry name" value="P-loop containing nucleoside triphosphate hydrolases"/>
    <property type="match status" value="1"/>
</dbReference>
<evidence type="ECO:0000256" key="3">
    <source>
        <dbReference type="SAM" id="MobiDB-lite"/>
    </source>
</evidence>
<dbReference type="InterPro" id="IPR002078">
    <property type="entry name" value="Sigma_54_int"/>
</dbReference>
<dbReference type="CDD" id="cd00009">
    <property type="entry name" value="AAA"/>
    <property type="match status" value="1"/>
</dbReference>
<gene>
    <name evidence="5" type="ORF">BECKDK2373C_GA0170839_102425</name>
</gene>
<proteinExistence type="predicted"/>
<dbReference type="GO" id="GO:0005524">
    <property type="term" value="F:ATP binding"/>
    <property type="evidence" value="ECO:0007669"/>
    <property type="project" value="UniProtKB-KW"/>
</dbReference>
<dbReference type="AlphaFoldDB" id="A0A450SAI3"/>
<name>A0A450SAI3_9GAMM</name>
<dbReference type="InterPro" id="IPR025662">
    <property type="entry name" value="Sigma_54_int_dom_ATP-bd_1"/>
</dbReference>
<organism evidence="5">
    <name type="scientific">Candidatus Kentrum sp. DK</name>
    <dbReference type="NCBI Taxonomy" id="2126562"/>
    <lineage>
        <taxon>Bacteria</taxon>
        <taxon>Pseudomonadati</taxon>
        <taxon>Pseudomonadota</taxon>
        <taxon>Gammaproteobacteria</taxon>
        <taxon>Candidatus Kentrum</taxon>
    </lineage>
</organism>
<dbReference type="PROSITE" id="PS00675">
    <property type="entry name" value="SIGMA54_INTERACT_1"/>
    <property type="match status" value="1"/>
</dbReference>
<dbReference type="InterPro" id="IPR003593">
    <property type="entry name" value="AAA+_ATPase"/>
</dbReference>
<keyword evidence="2" id="KW-0067">ATP-binding</keyword>
<dbReference type="Gene3D" id="3.40.50.300">
    <property type="entry name" value="P-loop containing nucleotide triphosphate hydrolases"/>
    <property type="match status" value="1"/>
</dbReference>
<dbReference type="InterPro" id="IPR027417">
    <property type="entry name" value="P-loop_NTPase"/>
</dbReference>
<dbReference type="Gene3D" id="1.10.8.60">
    <property type="match status" value="1"/>
</dbReference>
<accession>A0A450SAI3</accession>
<dbReference type="EMBL" id="CAADEY010000024">
    <property type="protein sequence ID" value="VFJ49182.1"/>
    <property type="molecule type" value="Genomic_DNA"/>
</dbReference>
<evidence type="ECO:0000256" key="1">
    <source>
        <dbReference type="ARBA" id="ARBA00022741"/>
    </source>
</evidence>
<dbReference type="PANTHER" id="PTHR32071">
    <property type="entry name" value="TRANSCRIPTIONAL REGULATORY PROTEIN"/>
    <property type="match status" value="1"/>
</dbReference>
<evidence type="ECO:0000313" key="5">
    <source>
        <dbReference type="EMBL" id="VFJ49182.1"/>
    </source>
</evidence>
<dbReference type="PROSITE" id="PS50045">
    <property type="entry name" value="SIGMA54_INTERACT_4"/>
    <property type="match status" value="1"/>
</dbReference>
<sequence length="343" mass="38096">MDTRQQKNLYALPSRGEATPPETDNKPYFQWLLGPRRYPAFLSRVETIARQQGPVLITGESGSGKSTIAELLHRKSDRAPGPLSRWGCGEFQPEFADAALFGHTAQAFTGAKSELRGLLASAHGGTVILDDIDYLPLPVQGKLLRFLDSGSFRQLGRVDREEASDVRIIATTNKDLAALVREGRFLPDLLFRIRRWWLHLPPLRDSGEGVGHLAQHLLANIDRRPHDIGEAGWHFDEDALTVFSLMHLPGNFREIEDLVEVVATFAEGDRLPITAEQLVDAITNNIYGGREVIGITRDMNRDDAIERFLKLTGRRAHLTAKIVGCAPNTVYKVGRERGLLPGG</sequence>
<reference evidence="5" key="1">
    <citation type="submission" date="2019-02" db="EMBL/GenBank/DDBJ databases">
        <authorList>
            <person name="Gruber-Vodicka R. H."/>
            <person name="Seah K. B. B."/>
        </authorList>
    </citation>
    <scope>NUCLEOTIDE SEQUENCE</scope>
    <source>
        <strain evidence="5">BECK_DK161</strain>
    </source>
</reference>
<evidence type="ECO:0000256" key="2">
    <source>
        <dbReference type="ARBA" id="ARBA00022840"/>
    </source>
</evidence>
<feature type="region of interest" description="Disordered" evidence="3">
    <location>
        <begin position="1"/>
        <end position="24"/>
    </location>
</feature>
<protein>
    <submittedName>
        <fullName evidence="5">Sigma-54 interaction domain-containing protein</fullName>
    </submittedName>
</protein>
<dbReference type="SMART" id="SM00382">
    <property type="entry name" value="AAA"/>
    <property type="match status" value="1"/>
</dbReference>
<evidence type="ECO:0000259" key="4">
    <source>
        <dbReference type="PROSITE" id="PS50045"/>
    </source>
</evidence>
<dbReference type="GO" id="GO:0006355">
    <property type="term" value="P:regulation of DNA-templated transcription"/>
    <property type="evidence" value="ECO:0007669"/>
    <property type="project" value="InterPro"/>
</dbReference>
<feature type="domain" description="Sigma-54 factor interaction" evidence="4">
    <location>
        <begin position="41"/>
        <end position="264"/>
    </location>
</feature>